<gene>
    <name evidence="2" type="ORF">CAUJ_LOCUS13277</name>
</gene>
<dbReference type="EMBL" id="CAJGYM010000092">
    <property type="protein sequence ID" value="CAD6197368.1"/>
    <property type="molecule type" value="Genomic_DNA"/>
</dbReference>
<evidence type="ECO:0000313" key="3">
    <source>
        <dbReference type="Proteomes" id="UP000835052"/>
    </source>
</evidence>
<dbReference type="AlphaFoldDB" id="A0A8S1HS97"/>
<organism evidence="2 3">
    <name type="scientific">Caenorhabditis auriculariae</name>
    <dbReference type="NCBI Taxonomy" id="2777116"/>
    <lineage>
        <taxon>Eukaryota</taxon>
        <taxon>Metazoa</taxon>
        <taxon>Ecdysozoa</taxon>
        <taxon>Nematoda</taxon>
        <taxon>Chromadorea</taxon>
        <taxon>Rhabditida</taxon>
        <taxon>Rhabditina</taxon>
        <taxon>Rhabditomorpha</taxon>
        <taxon>Rhabditoidea</taxon>
        <taxon>Rhabditidae</taxon>
        <taxon>Peloderinae</taxon>
        <taxon>Caenorhabditis</taxon>
    </lineage>
</organism>
<feature type="compositionally biased region" description="Basic and acidic residues" evidence="1">
    <location>
        <begin position="133"/>
        <end position="176"/>
    </location>
</feature>
<dbReference type="OrthoDB" id="5874790at2759"/>
<reference evidence="2" key="1">
    <citation type="submission" date="2020-10" db="EMBL/GenBank/DDBJ databases">
        <authorList>
            <person name="Kikuchi T."/>
        </authorList>
    </citation>
    <scope>NUCLEOTIDE SEQUENCE</scope>
    <source>
        <strain evidence="2">NKZ352</strain>
    </source>
</reference>
<feature type="region of interest" description="Disordered" evidence="1">
    <location>
        <begin position="128"/>
        <end position="176"/>
    </location>
</feature>
<comment type="caution">
    <text evidence="2">The sequence shown here is derived from an EMBL/GenBank/DDBJ whole genome shotgun (WGS) entry which is preliminary data.</text>
</comment>
<protein>
    <submittedName>
        <fullName evidence="2">Uncharacterized protein</fullName>
    </submittedName>
</protein>
<dbReference type="Proteomes" id="UP000835052">
    <property type="component" value="Unassembled WGS sequence"/>
</dbReference>
<proteinExistence type="predicted"/>
<evidence type="ECO:0000313" key="2">
    <source>
        <dbReference type="EMBL" id="CAD6197368.1"/>
    </source>
</evidence>
<accession>A0A8S1HS97</accession>
<keyword evidence="3" id="KW-1185">Reference proteome</keyword>
<name>A0A8S1HS97_9PELO</name>
<sequence>MFEPGRSNKCQVLQTLIDNEDDLGILKHKTFCITCILKVKSKFPPGEEFLWSRAPPPWIVVPEGETDDPEALNKHMRKFETRKILLTPEDIGEYLEGLDCGDEKLVYEIFKYKKVDKVEARKIMREIRRKQRDKQQEKEQEEKNARKQKEADERAAERLRKADGKRIEMGKRRSRNVDPEQLETILAMDKEEFQQQEDVEEGNLAEETEKIKNETESPQKKPTGPAVFNKKSVMPWMPLPVDIIGIERSIIFENVEVRKVAEEINGIDGRPLCGLQGKRTAAQNQASAFGSSEGVWKLSSKRRTPSTYLPNTFYFKSCQKPYRIFPAGF</sequence>
<evidence type="ECO:0000256" key="1">
    <source>
        <dbReference type="SAM" id="MobiDB-lite"/>
    </source>
</evidence>